<proteinExistence type="predicted"/>
<name>A0A644ZAZ7_9ZZZZ</name>
<gene>
    <name evidence="1" type="ORF">SDC9_84498</name>
</gene>
<protein>
    <submittedName>
        <fullName evidence="1">Uncharacterized protein</fullName>
    </submittedName>
</protein>
<organism evidence="1">
    <name type="scientific">bioreactor metagenome</name>
    <dbReference type="NCBI Taxonomy" id="1076179"/>
    <lineage>
        <taxon>unclassified sequences</taxon>
        <taxon>metagenomes</taxon>
        <taxon>ecological metagenomes</taxon>
    </lineage>
</organism>
<evidence type="ECO:0000313" key="1">
    <source>
        <dbReference type="EMBL" id="MPM37879.1"/>
    </source>
</evidence>
<comment type="caution">
    <text evidence="1">The sequence shown here is derived from an EMBL/GenBank/DDBJ whole genome shotgun (WGS) entry which is preliminary data.</text>
</comment>
<accession>A0A644ZAZ7</accession>
<reference evidence="1" key="1">
    <citation type="submission" date="2019-08" db="EMBL/GenBank/DDBJ databases">
        <authorList>
            <person name="Kucharzyk K."/>
            <person name="Murdoch R.W."/>
            <person name="Higgins S."/>
            <person name="Loffler F."/>
        </authorList>
    </citation>
    <scope>NUCLEOTIDE SEQUENCE</scope>
</reference>
<sequence length="43" mass="4709">MLFDLDSGSEGGDLIYVTGLMPKGACRFSRLCLISVINLYIIL</sequence>
<dbReference type="AlphaFoldDB" id="A0A644ZAZ7"/>
<dbReference type="EMBL" id="VSSQ01008098">
    <property type="protein sequence ID" value="MPM37879.1"/>
    <property type="molecule type" value="Genomic_DNA"/>
</dbReference>